<accession>A0A837JDJ1</accession>
<reference evidence="5 6" key="1">
    <citation type="submission" date="2014-01" db="EMBL/GenBank/DDBJ databases">
        <title>Development of a Comparative Genomic Fingerprinting Assay for High Resolution Genotyping of Arcobacter butzleri.</title>
        <authorList>
            <person name="Webb A.L."/>
            <person name="Inglis G.D."/>
            <person name="Kruczkiewicz P."/>
            <person name="Selinger L.B."/>
            <person name="Taboada E.N."/>
        </authorList>
    </citation>
    <scope>NUCLEOTIDE SEQUENCE [LARGE SCALE GENOMIC DNA]</scope>
    <source>
        <strain evidence="5 6">L352</strain>
    </source>
</reference>
<dbReference type="RefSeq" id="WP_046994675.1">
    <property type="nucleotide sequence ID" value="NZ_JAIT01000029.1"/>
</dbReference>
<keyword evidence="2" id="KW-0238">DNA-binding</keyword>
<feature type="domain" description="Peptidase S24/S26A/S26B/S26C" evidence="4">
    <location>
        <begin position="95"/>
        <end position="219"/>
    </location>
</feature>
<dbReference type="CDD" id="cd06462">
    <property type="entry name" value="Peptidase_S24_S26"/>
    <property type="match status" value="1"/>
</dbReference>
<dbReference type="InterPro" id="IPR010982">
    <property type="entry name" value="Lambda_DNA-bd_dom_sf"/>
</dbReference>
<evidence type="ECO:0000313" key="5">
    <source>
        <dbReference type="EMBL" id="KLE05526.1"/>
    </source>
</evidence>
<dbReference type="Gene3D" id="2.10.109.10">
    <property type="entry name" value="Umud Fragment, subunit A"/>
    <property type="match status" value="1"/>
</dbReference>
<evidence type="ECO:0000313" key="6">
    <source>
        <dbReference type="Proteomes" id="UP000035462"/>
    </source>
</evidence>
<dbReference type="PANTHER" id="PTHR40661:SF3">
    <property type="entry name" value="FELS-1 PROPHAGE TRANSCRIPTIONAL REGULATOR"/>
    <property type="match status" value="1"/>
</dbReference>
<dbReference type="Pfam" id="PF00717">
    <property type="entry name" value="Peptidase_S24"/>
    <property type="match status" value="1"/>
</dbReference>
<sequence length="225" mass="25677">MTAGKRLKKARDYVGLTQSEFAEQFSLKWDKIKNIETETHKLNPDFAEMIEQKYSISGWWLLTGKGDMLLNKDSKLQNETNSNLVNISYFKDTYAAAGAGAINYNNAPMVMAFDKDFLKVQLGITVFKHLHIIHAIGNSMYPTIQTGEMLFINPFENEEFKIRDKDIYVINTPNGVLVKRIKIHPIKPIYILVSDNPQDEDITLEGDDFKACTIIGRVIGHFNKL</sequence>
<dbReference type="SUPFAM" id="SSF51306">
    <property type="entry name" value="LexA/Signal peptidase"/>
    <property type="match status" value="1"/>
</dbReference>
<comment type="caution">
    <text evidence="5">The sequence shown here is derived from an EMBL/GenBank/DDBJ whole genome shotgun (WGS) entry which is preliminary data.</text>
</comment>
<dbReference type="InterPro" id="IPR001387">
    <property type="entry name" value="Cro/C1-type_HTH"/>
</dbReference>
<dbReference type="SUPFAM" id="SSF47413">
    <property type="entry name" value="lambda repressor-like DNA-binding domains"/>
    <property type="match status" value="1"/>
</dbReference>
<keyword evidence="3" id="KW-0804">Transcription</keyword>
<dbReference type="EMBL" id="JAIT01000029">
    <property type="protein sequence ID" value="KLE05526.1"/>
    <property type="molecule type" value="Genomic_DNA"/>
</dbReference>
<name>A0A837JDJ1_9BACT</name>
<keyword evidence="1" id="KW-0805">Transcription regulation</keyword>
<protein>
    <submittedName>
        <fullName evidence="5">Peptidase S24</fullName>
    </submittedName>
</protein>
<evidence type="ECO:0000256" key="2">
    <source>
        <dbReference type="ARBA" id="ARBA00023125"/>
    </source>
</evidence>
<evidence type="ECO:0000259" key="4">
    <source>
        <dbReference type="Pfam" id="PF00717"/>
    </source>
</evidence>
<gene>
    <name evidence="5" type="ORF">AF77_04395</name>
</gene>
<proteinExistence type="predicted"/>
<dbReference type="InterPro" id="IPR015927">
    <property type="entry name" value="Peptidase_S24_S26A/B/C"/>
</dbReference>
<dbReference type="InterPro" id="IPR036286">
    <property type="entry name" value="LexA/Signal_pep-like_sf"/>
</dbReference>
<organism evidence="5 6">
    <name type="scientific">Aliarcobacter butzleri L352</name>
    <dbReference type="NCBI Taxonomy" id="1447260"/>
    <lineage>
        <taxon>Bacteria</taxon>
        <taxon>Pseudomonadati</taxon>
        <taxon>Campylobacterota</taxon>
        <taxon>Epsilonproteobacteria</taxon>
        <taxon>Campylobacterales</taxon>
        <taxon>Arcobacteraceae</taxon>
        <taxon>Aliarcobacter</taxon>
    </lineage>
</organism>
<evidence type="ECO:0000256" key="1">
    <source>
        <dbReference type="ARBA" id="ARBA00023015"/>
    </source>
</evidence>
<dbReference type="GO" id="GO:0003677">
    <property type="term" value="F:DNA binding"/>
    <property type="evidence" value="ECO:0007669"/>
    <property type="project" value="UniProtKB-KW"/>
</dbReference>
<dbReference type="Gene3D" id="1.10.260.40">
    <property type="entry name" value="lambda repressor-like DNA-binding domains"/>
    <property type="match status" value="1"/>
</dbReference>
<dbReference type="Proteomes" id="UP000035462">
    <property type="component" value="Unassembled WGS sequence"/>
</dbReference>
<dbReference type="CDD" id="cd00093">
    <property type="entry name" value="HTH_XRE"/>
    <property type="match status" value="1"/>
</dbReference>
<evidence type="ECO:0000256" key="3">
    <source>
        <dbReference type="ARBA" id="ARBA00023163"/>
    </source>
</evidence>
<dbReference type="PANTHER" id="PTHR40661">
    <property type="match status" value="1"/>
</dbReference>
<dbReference type="AlphaFoldDB" id="A0A837JDJ1"/>